<evidence type="ECO:0000256" key="2">
    <source>
        <dbReference type="ARBA" id="ARBA00022475"/>
    </source>
</evidence>
<evidence type="ECO:0000313" key="8">
    <source>
        <dbReference type="Proteomes" id="UP000306441"/>
    </source>
</evidence>
<sequence>MATEPAGPLRAWRRWRLPGRGGDGADSERGIRRAAGSAFLIRIANAGLAYVSQILMARWMGTFEYGVYVYVWTWVLLVGTVADLGFAVTAQRFIPRYTQEGDLDRVRGFILASRWVPGFFVTLLAVVAAVSIWLLDGRIDAYLVFPLYLACLALPPYGLTGAQDGVARAFGWINLALVPPFILRPLLLLAIMLGLFAAGLPLDATAAMWAAVAATWLTSIGQIAILDRRVGARLESGPRRYAHRLWVVSALPILFANIFQFMLSYVGVILLQAYRSPTDVAIFYAATKVTAIVSMVYFAVSASATHRFAAFEAAGDRPGLAAFYAGSIRWMFWPTVLVGTVILAFGKPLLWLFGAEFMAGYWLMWVLVAGLALRAAIGPGEQFLNMMGRQRLCAAIYAAAFAFNLALCLALVPGWGAMGAAVAATASIALESLLIFLAIRQNFAIRAFIGLAGATRG</sequence>
<feature type="transmembrane region" description="Helical" evidence="6">
    <location>
        <begin position="351"/>
        <end position="373"/>
    </location>
</feature>
<dbReference type="InterPro" id="IPR002797">
    <property type="entry name" value="Polysacc_synth"/>
</dbReference>
<reference evidence="7 8" key="1">
    <citation type="submission" date="2019-04" db="EMBL/GenBank/DDBJ databases">
        <title>Mesorhizobium composti sp. nov., isolated from compost.</title>
        <authorList>
            <person name="Lin S.-Y."/>
            <person name="Hameed A."/>
            <person name="Hsieh Y.-T."/>
            <person name="Young C.-C."/>
        </authorList>
    </citation>
    <scope>NUCLEOTIDE SEQUENCE [LARGE SCALE GENOMIC DNA]</scope>
    <source>
        <strain evidence="7 8">CC-YTH430</strain>
    </source>
</reference>
<feature type="transmembrane region" description="Helical" evidence="6">
    <location>
        <begin position="39"/>
        <end position="59"/>
    </location>
</feature>
<evidence type="ECO:0000256" key="5">
    <source>
        <dbReference type="ARBA" id="ARBA00023136"/>
    </source>
</evidence>
<dbReference type="RefSeq" id="WP_136354356.1">
    <property type="nucleotide sequence ID" value="NZ_SSNY01000002.1"/>
</dbReference>
<feature type="transmembrane region" description="Helical" evidence="6">
    <location>
        <begin position="245"/>
        <end position="274"/>
    </location>
</feature>
<dbReference type="Pfam" id="PF01943">
    <property type="entry name" value="Polysacc_synt"/>
    <property type="match status" value="1"/>
</dbReference>
<feature type="transmembrane region" description="Helical" evidence="6">
    <location>
        <begin position="115"/>
        <end position="135"/>
    </location>
</feature>
<feature type="transmembrane region" description="Helical" evidence="6">
    <location>
        <begin position="71"/>
        <end position="94"/>
    </location>
</feature>
<name>A0ABY2QB10_9HYPH</name>
<dbReference type="InterPro" id="IPR050833">
    <property type="entry name" value="Poly_Biosynth_Transport"/>
</dbReference>
<evidence type="ECO:0000313" key="7">
    <source>
        <dbReference type="EMBL" id="THF58863.1"/>
    </source>
</evidence>
<comment type="subcellular location">
    <subcellularLocation>
        <location evidence="1">Cell membrane</location>
        <topology evidence="1">Multi-pass membrane protein</topology>
    </subcellularLocation>
</comment>
<feature type="transmembrane region" description="Helical" evidence="6">
    <location>
        <begin position="321"/>
        <end position="345"/>
    </location>
</feature>
<feature type="transmembrane region" description="Helical" evidence="6">
    <location>
        <begin position="181"/>
        <end position="200"/>
    </location>
</feature>
<accession>A0ABY2QB10</accession>
<proteinExistence type="predicted"/>
<evidence type="ECO:0000256" key="3">
    <source>
        <dbReference type="ARBA" id="ARBA00022692"/>
    </source>
</evidence>
<feature type="transmembrane region" description="Helical" evidence="6">
    <location>
        <begin position="141"/>
        <end position="160"/>
    </location>
</feature>
<feature type="transmembrane region" description="Helical" evidence="6">
    <location>
        <begin position="418"/>
        <end position="439"/>
    </location>
</feature>
<feature type="transmembrane region" description="Helical" evidence="6">
    <location>
        <begin position="280"/>
        <end position="300"/>
    </location>
</feature>
<evidence type="ECO:0000256" key="4">
    <source>
        <dbReference type="ARBA" id="ARBA00022989"/>
    </source>
</evidence>
<evidence type="ECO:0000256" key="6">
    <source>
        <dbReference type="SAM" id="Phobius"/>
    </source>
</evidence>
<keyword evidence="2" id="KW-1003">Cell membrane</keyword>
<keyword evidence="4 6" id="KW-1133">Transmembrane helix</keyword>
<comment type="caution">
    <text evidence="7">The sequence shown here is derived from an EMBL/GenBank/DDBJ whole genome shotgun (WGS) entry which is preliminary data.</text>
</comment>
<feature type="transmembrane region" description="Helical" evidence="6">
    <location>
        <begin position="394"/>
        <end position="412"/>
    </location>
</feature>
<keyword evidence="5 6" id="KW-0472">Membrane</keyword>
<organism evidence="7 8">
    <name type="scientific">Ollibium composti</name>
    <dbReference type="NCBI Taxonomy" id="2675109"/>
    <lineage>
        <taxon>Bacteria</taxon>
        <taxon>Pseudomonadati</taxon>
        <taxon>Pseudomonadota</taxon>
        <taxon>Alphaproteobacteria</taxon>
        <taxon>Hyphomicrobiales</taxon>
        <taxon>Phyllobacteriaceae</taxon>
        <taxon>Ollibium</taxon>
    </lineage>
</organism>
<dbReference type="Proteomes" id="UP000306441">
    <property type="component" value="Unassembled WGS sequence"/>
</dbReference>
<keyword evidence="8" id="KW-1185">Reference proteome</keyword>
<evidence type="ECO:0000256" key="1">
    <source>
        <dbReference type="ARBA" id="ARBA00004651"/>
    </source>
</evidence>
<dbReference type="EMBL" id="SSNY01000002">
    <property type="protein sequence ID" value="THF58863.1"/>
    <property type="molecule type" value="Genomic_DNA"/>
</dbReference>
<dbReference type="PANTHER" id="PTHR30250:SF11">
    <property type="entry name" value="O-ANTIGEN TRANSPORTER-RELATED"/>
    <property type="match status" value="1"/>
</dbReference>
<protein>
    <submittedName>
        <fullName evidence="7">Lipopolysaccharide biosynthesis protein</fullName>
    </submittedName>
</protein>
<keyword evidence="3 6" id="KW-0812">Transmembrane</keyword>
<gene>
    <name evidence="7" type="ORF">E6C48_04205</name>
</gene>
<dbReference type="PANTHER" id="PTHR30250">
    <property type="entry name" value="PST FAMILY PREDICTED COLANIC ACID TRANSPORTER"/>
    <property type="match status" value="1"/>
</dbReference>
<feature type="transmembrane region" description="Helical" evidence="6">
    <location>
        <begin position="206"/>
        <end position="225"/>
    </location>
</feature>